<name>A0A443S3B5_9ACAR</name>
<evidence type="ECO:0000313" key="3">
    <source>
        <dbReference type="EMBL" id="RWS22019.1"/>
    </source>
</evidence>
<dbReference type="SUPFAM" id="SSF53187">
    <property type="entry name" value="Zn-dependent exopeptidases"/>
    <property type="match status" value="1"/>
</dbReference>
<keyword evidence="4" id="KW-1185">Reference proteome</keyword>
<dbReference type="GO" id="GO:0008270">
    <property type="term" value="F:zinc ion binding"/>
    <property type="evidence" value="ECO:0007669"/>
    <property type="project" value="InterPro"/>
</dbReference>
<dbReference type="EMBL" id="NCKV01010059">
    <property type="protein sequence ID" value="RWS22019.1"/>
    <property type="molecule type" value="Genomic_DNA"/>
</dbReference>
<evidence type="ECO:0000259" key="2">
    <source>
        <dbReference type="Pfam" id="PF00246"/>
    </source>
</evidence>
<evidence type="ECO:0000313" key="4">
    <source>
        <dbReference type="Proteomes" id="UP000288716"/>
    </source>
</evidence>
<feature type="domain" description="Peptidase M14" evidence="2">
    <location>
        <begin position="4"/>
        <end position="50"/>
    </location>
</feature>
<accession>A0A443S3B5</accession>
<organism evidence="3 4">
    <name type="scientific">Leptotrombidium deliense</name>
    <dbReference type="NCBI Taxonomy" id="299467"/>
    <lineage>
        <taxon>Eukaryota</taxon>
        <taxon>Metazoa</taxon>
        <taxon>Ecdysozoa</taxon>
        <taxon>Arthropoda</taxon>
        <taxon>Chelicerata</taxon>
        <taxon>Arachnida</taxon>
        <taxon>Acari</taxon>
        <taxon>Acariformes</taxon>
        <taxon>Trombidiformes</taxon>
        <taxon>Prostigmata</taxon>
        <taxon>Anystina</taxon>
        <taxon>Parasitengona</taxon>
        <taxon>Trombiculoidea</taxon>
        <taxon>Trombiculidae</taxon>
        <taxon>Leptotrombidium</taxon>
    </lineage>
</organism>
<protein>
    <submittedName>
        <fullName evidence="3">Carboxypeptidase B-like protein</fullName>
    </submittedName>
</protein>
<dbReference type="Proteomes" id="UP000288716">
    <property type="component" value="Unassembled WGS sequence"/>
</dbReference>
<gene>
    <name evidence="3" type="ORF">B4U80_04788</name>
</gene>
<dbReference type="Pfam" id="PF00246">
    <property type="entry name" value="Peptidase_M14"/>
    <property type="match status" value="1"/>
</dbReference>
<comment type="caution">
    <text evidence="3">The sequence shown here is derived from an EMBL/GenBank/DDBJ whole genome shotgun (WGS) entry which is preliminary data.</text>
</comment>
<comment type="similarity">
    <text evidence="1">Belongs to the peptidase M14 family.</text>
</comment>
<dbReference type="AlphaFoldDB" id="A0A443S3B5"/>
<evidence type="ECO:0000256" key="1">
    <source>
        <dbReference type="ARBA" id="ARBA00005988"/>
    </source>
</evidence>
<sequence>MDVRKWVSPATCLYIINFLLPSKDDASLLMSYDICFIPISNPDGYFFSSIDINRNFEINHCGEKDYKLLCNDKFLGFQRFPKTKLDQFEIS</sequence>
<proteinExistence type="inferred from homology"/>
<dbReference type="GO" id="GO:0004181">
    <property type="term" value="F:metallocarboxypeptidase activity"/>
    <property type="evidence" value="ECO:0007669"/>
    <property type="project" value="InterPro"/>
</dbReference>
<dbReference type="VEuPathDB" id="VectorBase:LDEU010021"/>
<reference evidence="3 4" key="1">
    <citation type="journal article" date="2018" name="Gigascience">
        <title>Genomes of trombidid mites reveal novel predicted allergens and laterally-transferred genes associated with secondary metabolism.</title>
        <authorList>
            <person name="Dong X."/>
            <person name="Chaisiri K."/>
            <person name="Xia D."/>
            <person name="Armstrong S.D."/>
            <person name="Fang Y."/>
            <person name="Donnelly M.J."/>
            <person name="Kadowaki T."/>
            <person name="McGarry J.W."/>
            <person name="Darby A.C."/>
            <person name="Makepeace B.L."/>
        </authorList>
    </citation>
    <scope>NUCLEOTIDE SEQUENCE [LARGE SCALE GENOMIC DNA]</scope>
    <source>
        <strain evidence="3">UoL-UT</strain>
    </source>
</reference>
<keyword evidence="3" id="KW-0645">Protease</keyword>
<dbReference type="InterPro" id="IPR000834">
    <property type="entry name" value="Peptidase_M14"/>
</dbReference>
<keyword evidence="3" id="KW-0378">Hydrolase</keyword>
<keyword evidence="3" id="KW-0121">Carboxypeptidase</keyword>
<dbReference type="Gene3D" id="3.40.630.10">
    <property type="entry name" value="Zn peptidases"/>
    <property type="match status" value="1"/>
</dbReference>
<dbReference type="GO" id="GO:0006508">
    <property type="term" value="P:proteolysis"/>
    <property type="evidence" value="ECO:0007669"/>
    <property type="project" value="InterPro"/>
</dbReference>